<keyword evidence="3" id="KW-0963">Cytoplasm</keyword>
<dbReference type="Gene3D" id="3.30.1360.120">
    <property type="entry name" value="Probable tRNA modification gtpase trme, domain 1"/>
    <property type="match status" value="1"/>
</dbReference>
<dbReference type="EMBL" id="CP093326">
    <property type="protein sequence ID" value="UNK45336.1"/>
    <property type="molecule type" value="Genomic_DNA"/>
</dbReference>
<dbReference type="PIRSF" id="PIRSF037980">
    <property type="entry name" value="SoxA"/>
    <property type="match status" value="1"/>
</dbReference>
<dbReference type="Gene3D" id="3.10.20.440">
    <property type="entry name" value="2Fe-2S iron-sulphur cluster binding domain, sarcosine oxidase, alpha subunit, N-terminal domain"/>
    <property type="match status" value="1"/>
</dbReference>
<dbReference type="SUPFAM" id="SSF103025">
    <property type="entry name" value="Folate-binding domain"/>
    <property type="match status" value="1"/>
</dbReference>
<gene>
    <name evidence="8" type="ORF">MNQ99_15575</name>
</gene>
<dbReference type="InterPro" id="IPR029043">
    <property type="entry name" value="GcvT/YgfZ_C"/>
</dbReference>
<dbReference type="InterPro" id="IPR006222">
    <property type="entry name" value="GCVT_N"/>
</dbReference>
<feature type="region of interest" description="Disordered" evidence="4">
    <location>
        <begin position="1"/>
        <end position="20"/>
    </location>
</feature>
<proteinExistence type="inferred from homology"/>
<keyword evidence="3" id="KW-0520">NAD</keyword>
<dbReference type="PANTHER" id="PTHR43757:SF2">
    <property type="entry name" value="AMINOMETHYLTRANSFERASE, MITOCHONDRIAL"/>
    <property type="match status" value="1"/>
</dbReference>
<dbReference type="PANTHER" id="PTHR43757">
    <property type="entry name" value="AMINOMETHYLTRANSFERASE"/>
    <property type="match status" value="1"/>
</dbReference>
<evidence type="ECO:0000256" key="3">
    <source>
        <dbReference type="PIRNR" id="PIRNR037980"/>
    </source>
</evidence>
<evidence type="ECO:0000256" key="2">
    <source>
        <dbReference type="ARBA" id="ARBA00023002"/>
    </source>
</evidence>
<comment type="catalytic activity">
    <reaction evidence="3">
        <text>sarcosine + (6S)-5,6,7,8-tetrahydrofolate + O2 = (6R)-5,10-methylene-5,6,7,8-tetrahydrofolate + glycine + H2O2</text>
        <dbReference type="Rhea" id="RHEA:70455"/>
        <dbReference type="ChEBI" id="CHEBI:15379"/>
        <dbReference type="ChEBI" id="CHEBI:15636"/>
        <dbReference type="ChEBI" id="CHEBI:16240"/>
        <dbReference type="ChEBI" id="CHEBI:57305"/>
        <dbReference type="ChEBI" id="CHEBI:57433"/>
        <dbReference type="ChEBI" id="CHEBI:57453"/>
        <dbReference type="EC" id="1.5.3.24"/>
    </reaction>
</comment>
<keyword evidence="2 3" id="KW-0560">Oxidoreductase</keyword>
<keyword evidence="3" id="KW-0547">Nucleotide-binding</keyword>
<dbReference type="InterPro" id="IPR013977">
    <property type="entry name" value="GcvT_C"/>
</dbReference>
<dbReference type="Pfam" id="PF12831">
    <property type="entry name" value="FAD_oxidored"/>
    <property type="match status" value="1"/>
</dbReference>
<comment type="subcellular location">
    <subcellularLocation>
        <location evidence="3">Cytoplasm</location>
    </subcellularLocation>
</comment>
<dbReference type="Pfam" id="PF08669">
    <property type="entry name" value="GCV_T_C"/>
    <property type="match status" value="1"/>
</dbReference>
<dbReference type="PRINTS" id="PR00411">
    <property type="entry name" value="PNDRDTASEI"/>
</dbReference>
<sequence>MTAPSNPANQSQRLAAPAGAAARIDRNKPLSFTLDGEPYTGYAGDTLASALLAAGKVTVGNSLYLGRPRGIMSAGVEEPNALVKVSARYPGHVDESMLPATALELTDGMDAKLLSGLGQLDPRTDEAVYDRKYVHTDVLVVGAGPAGLAAAREAARSGARVILMDEQPEAGGSLLSGRGETIDGLPAQEWVAQTAGELSAAEELTYLPRTTAFGSYDSNFVVAVQRRTDHLAGELGAGVSRERIWHVRAQQVVLATGAHERPIVFANNDRPGIMLASAVRGYLNRYAVAAGNKVVVATNNDSAYKLVADLSAAGIEVAAVVEARTEIGGDAAETVRTAGTRVITGSAVVDTEGKNDGGRVSAIVVSSLDAEGQLTGEPETIDADLLAVSGGWNPVVHLHSQRERRLSWNEDLATFVPGRAVKDQQTAGAGNGTLDLAGSLQEGAAAGAEAATRAGFSVDPQVPAAAAETVTPIRPLWLVPAPGGETAGWKNHFVDFQRDQTVADVLRSTGAGMRSVEHVKRYTSISTANDQGKTSGVNAIGVIAAALNNPDVGSIGTTAYRAPYTPVAFAALAGRQRGELFDPARLTSIHPWHVAHGALFEDVGQWKRPWYFPQPGEDMDAAVLRECAAVRESVGFMDATTLGKIEIRGKDAGEFLNRMYTNAFKKLKPGLGRYGLMCTPDGMIFDDGVTLRLNEDRYFMTTTTGGAAKVLDWLEEWLQTEWPELDVVCNSVTEQYTTVAVVGPKSRAVIAKLAPELDLDNDAFPFMAFKETTLASGIPARVCRISFSGELAFEINVSSWFGLKVWEDVAEAGAEFSITPYGTETMHVLRAEKGFIIVGQDTDGTVTPQDAGMEWVVSKAKDFVGKRSYTRVDNQREDRKQLVGVLPVDKTFRLPEGAQLVNQGTLIAPAEAPVPMEGHVTSSYHSAALGRSFGLALIKNGRNRIGETLQAPVNGQLVDVVIAEPVLYDPEGSRRDG</sequence>
<evidence type="ECO:0000313" key="8">
    <source>
        <dbReference type="EMBL" id="UNK45336.1"/>
    </source>
</evidence>
<dbReference type="Gene3D" id="3.50.50.60">
    <property type="entry name" value="FAD/NAD(P)-binding domain"/>
    <property type="match status" value="1"/>
</dbReference>
<dbReference type="PRINTS" id="PR00368">
    <property type="entry name" value="FADPNR"/>
</dbReference>
<name>A0ABY3W5V2_9MICC</name>
<dbReference type="Pfam" id="PF13510">
    <property type="entry name" value="Fer2_4"/>
    <property type="match status" value="1"/>
</dbReference>
<evidence type="ECO:0000256" key="1">
    <source>
        <dbReference type="ARBA" id="ARBA00008609"/>
    </source>
</evidence>
<dbReference type="EC" id="1.5.3.24" evidence="3"/>
<dbReference type="InterPro" id="IPR006277">
    <property type="entry name" value="Sarcosine_oxidase_asu"/>
</dbReference>
<evidence type="ECO:0000256" key="4">
    <source>
        <dbReference type="SAM" id="MobiDB-lite"/>
    </source>
</evidence>
<keyword evidence="9" id="KW-1185">Reference proteome</keyword>
<dbReference type="RefSeq" id="WP_241913579.1">
    <property type="nucleotide sequence ID" value="NZ_CP093326.1"/>
</dbReference>
<evidence type="ECO:0000259" key="7">
    <source>
        <dbReference type="Pfam" id="PF17806"/>
    </source>
</evidence>
<dbReference type="InterPro" id="IPR036188">
    <property type="entry name" value="FAD/NAD-bd_sf"/>
</dbReference>
<dbReference type="Proteomes" id="UP000829069">
    <property type="component" value="Chromosome"/>
</dbReference>
<dbReference type="Pfam" id="PF01571">
    <property type="entry name" value="GCV_T"/>
    <property type="match status" value="1"/>
</dbReference>
<dbReference type="SUPFAM" id="SSF101790">
    <property type="entry name" value="Aminomethyltransferase beta-barrel domain"/>
    <property type="match status" value="1"/>
</dbReference>
<feature type="domain" description="SoxA A3" evidence="7">
    <location>
        <begin position="490"/>
        <end position="575"/>
    </location>
</feature>
<feature type="domain" description="Aminomethyltransferase C-terminal" evidence="6">
    <location>
        <begin position="880"/>
        <end position="969"/>
    </location>
</feature>
<comment type="similarity">
    <text evidence="1 3">Belongs to the GcvT family.</text>
</comment>
<feature type="domain" description="GCVT N-terminal" evidence="5">
    <location>
        <begin position="589"/>
        <end position="861"/>
    </location>
</feature>
<evidence type="ECO:0000313" key="9">
    <source>
        <dbReference type="Proteomes" id="UP000829069"/>
    </source>
</evidence>
<protein>
    <recommendedName>
        <fullName evidence="3">Sarcosine oxidase subunit alpha</fullName>
        <ecNumber evidence="3">1.5.3.24</ecNumber>
    </recommendedName>
</protein>
<evidence type="ECO:0000259" key="5">
    <source>
        <dbReference type="Pfam" id="PF01571"/>
    </source>
</evidence>
<evidence type="ECO:0000259" key="6">
    <source>
        <dbReference type="Pfam" id="PF08669"/>
    </source>
</evidence>
<dbReference type="InterPro" id="IPR028896">
    <property type="entry name" value="GcvT/YgfZ/DmdA"/>
</dbReference>
<accession>A0ABY3W5V2</accession>
<dbReference type="SUPFAM" id="SSF51905">
    <property type="entry name" value="FAD/NAD(P)-binding domain"/>
    <property type="match status" value="1"/>
</dbReference>
<comment type="cofactor">
    <cofactor evidence="3">
        <name>NAD(+)</name>
        <dbReference type="ChEBI" id="CHEBI:57540"/>
    </cofactor>
    <text evidence="3">Binds 1 NAD(+) per subunit.</text>
</comment>
<feature type="compositionally biased region" description="Polar residues" evidence="4">
    <location>
        <begin position="1"/>
        <end position="13"/>
    </location>
</feature>
<dbReference type="InterPro" id="IPR042204">
    <property type="entry name" value="2Fe-2S-bd_N"/>
</dbReference>
<dbReference type="InterPro" id="IPR041117">
    <property type="entry name" value="SoxA_A3"/>
</dbReference>
<organism evidence="8 9">
    <name type="scientific">Arthrobacter sulfonylureivorans</name>
    <dbReference type="NCBI Taxonomy" id="2486855"/>
    <lineage>
        <taxon>Bacteria</taxon>
        <taxon>Bacillati</taxon>
        <taxon>Actinomycetota</taxon>
        <taxon>Actinomycetes</taxon>
        <taxon>Micrococcales</taxon>
        <taxon>Micrococcaceae</taxon>
        <taxon>Arthrobacter</taxon>
    </lineage>
</organism>
<reference evidence="8 9" key="1">
    <citation type="submission" date="2022-03" db="EMBL/GenBank/DDBJ databases">
        <title>Isotopic signatures of nitrous oxide derived from detoxification processes.</title>
        <authorList>
            <person name="Behrendt U."/>
            <person name="Buchen C."/>
            <person name="Well R."/>
            <person name="Ulrich A."/>
            <person name="Rohe L."/>
            <person name="Kolb S."/>
            <person name="Schloter M."/>
            <person name="Horn M.A."/>
            <person name="Augustin J."/>
        </authorList>
    </citation>
    <scope>NUCLEOTIDE SEQUENCE [LARGE SCALE GENOMIC DNA]</scope>
    <source>
        <strain evidence="8 9">S4-C24</strain>
    </source>
</reference>
<dbReference type="NCBIfam" id="TIGR01372">
    <property type="entry name" value="soxA"/>
    <property type="match status" value="1"/>
</dbReference>
<dbReference type="Pfam" id="PF17806">
    <property type="entry name" value="SO_alpha_A3"/>
    <property type="match status" value="1"/>
</dbReference>
<dbReference type="InterPro" id="IPR027266">
    <property type="entry name" value="TrmE/GcvT-like"/>
</dbReference>